<keyword evidence="5 7" id="KW-1133">Transmembrane helix</keyword>
<dbReference type="GO" id="GO:0008961">
    <property type="term" value="F:phosphatidylglycerol-prolipoprotein diacylglyceryl transferase activity"/>
    <property type="evidence" value="ECO:0007669"/>
    <property type="project" value="UniProtKB-UniRule"/>
</dbReference>
<dbReference type="NCBIfam" id="TIGR00544">
    <property type="entry name" value="lgt"/>
    <property type="match status" value="1"/>
</dbReference>
<dbReference type="PROSITE" id="PS01311">
    <property type="entry name" value="LGT"/>
    <property type="match status" value="1"/>
</dbReference>
<evidence type="ECO:0000256" key="3">
    <source>
        <dbReference type="ARBA" id="ARBA00022679"/>
    </source>
</evidence>
<accession>A0A9N7JL68</accession>
<evidence type="ECO:0000256" key="2">
    <source>
        <dbReference type="ARBA" id="ARBA00022475"/>
    </source>
</evidence>
<evidence type="ECO:0000256" key="6">
    <source>
        <dbReference type="ARBA" id="ARBA00023136"/>
    </source>
</evidence>
<keyword evidence="2 7" id="KW-1003">Cell membrane</keyword>
<dbReference type="OrthoDB" id="871140at2"/>
<dbReference type="Proteomes" id="UP000280586">
    <property type="component" value="Chromosome"/>
</dbReference>
<feature type="transmembrane region" description="Helical" evidence="7">
    <location>
        <begin position="86"/>
        <end position="103"/>
    </location>
</feature>
<evidence type="ECO:0000313" key="10">
    <source>
        <dbReference type="Proteomes" id="UP000280586"/>
    </source>
</evidence>
<feature type="transmembrane region" description="Helical" evidence="7">
    <location>
        <begin position="13"/>
        <end position="33"/>
    </location>
</feature>
<keyword evidence="4 7" id="KW-0812">Transmembrane</keyword>
<evidence type="ECO:0000256" key="1">
    <source>
        <dbReference type="ARBA" id="ARBA00007150"/>
    </source>
</evidence>
<reference evidence="8 10" key="1">
    <citation type="submission" date="2017-09" db="EMBL/GenBank/DDBJ databases">
        <authorList>
            <person name="Thomas P."/>
            <person name="Seyboldt C."/>
        </authorList>
    </citation>
    <scope>NUCLEOTIDE SEQUENCE [LARGE SCALE GENOMIC DNA]</scope>
    <source>
        <strain evidence="8 10">DSM 7534</strain>
    </source>
</reference>
<protein>
    <recommendedName>
        <fullName evidence="7">Phosphatidylglycerol--prolipoprotein diacylglyceryl transferase</fullName>
        <ecNumber evidence="7">2.5.1.145</ecNumber>
    </recommendedName>
</protein>
<dbReference type="Pfam" id="PF01790">
    <property type="entry name" value="LGT"/>
    <property type="match status" value="1"/>
</dbReference>
<reference evidence="9" key="2">
    <citation type="submission" date="2022-06" db="EMBL/GenBank/DDBJ databases">
        <authorList>
            <person name="Holder M.E."/>
            <person name="Ajami N.J."/>
            <person name="Petrosino J.F."/>
        </authorList>
    </citation>
    <scope>NUCLEOTIDE SEQUENCE</scope>
    <source>
        <strain evidence="9">RMA 8861</strain>
    </source>
</reference>
<feature type="transmembrane region" description="Helical" evidence="7">
    <location>
        <begin position="170"/>
        <end position="189"/>
    </location>
</feature>
<dbReference type="PANTHER" id="PTHR30589:SF0">
    <property type="entry name" value="PHOSPHATIDYLGLYCEROL--PROLIPOPROTEIN DIACYLGLYCERYL TRANSFERASE"/>
    <property type="match status" value="1"/>
</dbReference>
<feature type="transmembrane region" description="Helical" evidence="7">
    <location>
        <begin position="226"/>
        <end position="248"/>
    </location>
</feature>
<dbReference type="KEGG" id="csep:CP523_07085"/>
<feature type="binding site" evidence="7">
    <location>
        <position position="129"/>
    </location>
    <ligand>
        <name>a 1,2-diacyl-sn-glycero-3-phospho-(1'-sn-glycerol)</name>
        <dbReference type="ChEBI" id="CHEBI:64716"/>
    </ligand>
</feature>
<dbReference type="PANTHER" id="PTHR30589">
    <property type="entry name" value="PROLIPOPROTEIN DIACYLGLYCERYL TRANSFERASE"/>
    <property type="match status" value="1"/>
</dbReference>
<proteinExistence type="inferred from homology"/>
<comment type="function">
    <text evidence="7">Catalyzes the transfer of the diacylglyceryl group from phosphatidylglycerol to the sulfhydryl group of the N-terminal cysteine of a prolipoprotein, the first step in the formation of mature lipoproteins.</text>
</comment>
<keyword evidence="3 7" id="KW-0808">Transferase</keyword>
<dbReference type="GO" id="GO:0042158">
    <property type="term" value="P:lipoprotein biosynthetic process"/>
    <property type="evidence" value="ECO:0007669"/>
    <property type="project" value="UniProtKB-UniRule"/>
</dbReference>
<dbReference type="EMBL" id="CP099799">
    <property type="protein sequence ID" value="USS00820.1"/>
    <property type="molecule type" value="Genomic_DNA"/>
</dbReference>
<comment type="subcellular location">
    <subcellularLocation>
        <location evidence="7">Cell membrane</location>
        <topology evidence="7">Multi-pass membrane protein</topology>
    </subcellularLocation>
</comment>
<evidence type="ECO:0000313" key="11">
    <source>
        <dbReference type="Proteomes" id="UP001055437"/>
    </source>
</evidence>
<dbReference type="EC" id="2.5.1.145" evidence="7"/>
<dbReference type="HAMAP" id="MF_01147">
    <property type="entry name" value="Lgt"/>
    <property type="match status" value="1"/>
</dbReference>
<comment type="catalytic activity">
    <reaction evidence="7">
        <text>L-cysteinyl-[prolipoprotein] + a 1,2-diacyl-sn-glycero-3-phospho-(1'-sn-glycerol) = an S-1,2-diacyl-sn-glyceryl-L-cysteinyl-[prolipoprotein] + sn-glycerol 1-phosphate + H(+)</text>
        <dbReference type="Rhea" id="RHEA:56712"/>
        <dbReference type="Rhea" id="RHEA-COMP:14679"/>
        <dbReference type="Rhea" id="RHEA-COMP:14680"/>
        <dbReference type="ChEBI" id="CHEBI:15378"/>
        <dbReference type="ChEBI" id="CHEBI:29950"/>
        <dbReference type="ChEBI" id="CHEBI:57685"/>
        <dbReference type="ChEBI" id="CHEBI:64716"/>
        <dbReference type="ChEBI" id="CHEBI:140658"/>
        <dbReference type="EC" id="2.5.1.145"/>
    </reaction>
</comment>
<keyword evidence="11" id="KW-1185">Reference proteome</keyword>
<comment type="similarity">
    <text evidence="1 7">Belongs to the Lgt family.</text>
</comment>
<evidence type="ECO:0000256" key="5">
    <source>
        <dbReference type="ARBA" id="ARBA00022989"/>
    </source>
</evidence>
<evidence type="ECO:0000313" key="8">
    <source>
        <dbReference type="EMBL" id="AYE34234.1"/>
    </source>
</evidence>
<dbReference type="Proteomes" id="UP001055437">
    <property type="component" value="Chromosome"/>
</dbReference>
<sequence length="255" mass="28959">MDPIAFEAFGIEIRWYGIIISMGVIAAMILTYFMAKKKKLDFEVIIDAFLWVFPFSIIGARLYYVAFEYQNYHSFMDVINIRQGGMAIHGGVIAGLIVGVIFAKVRKINFFEYVDIVMPGVILAQAIGRWGNFMNQEAHGGPVTKEFISKFPEFIQNGMHISGVYYHPTFLYESVWNLLVCGILIYILLKSEKSEAGVILGSYMMLYSLGRFFIEGLRTDSLMFLGLRIAQIVSIIGILLGIGLIVWVKKRKNLY</sequence>
<dbReference type="GO" id="GO:0005886">
    <property type="term" value="C:plasma membrane"/>
    <property type="evidence" value="ECO:0007669"/>
    <property type="project" value="UniProtKB-SubCell"/>
</dbReference>
<organism evidence="8 10">
    <name type="scientific">Clostridium septicum</name>
    <dbReference type="NCBI Taxonomy" id="1504"/>
    <lineage>
        <taxon>Bacteria</taxon>
        <taxon>Bacillati</taxon>
        <taxon>Bacillota</taxon>
        <taxon>Clostridia</taxon>
        <taxon>Eubacteriales</taxon>
        <taxon>Clostridiaceae</taxon>
        <taxon>Clostridium</taxon>
    </lineage>
</organism>
<dbReference type="GeneID" id="303560437"/>
<evidence type="ECO:0000256" key="7">
    <source>
        <dbReference type="HAMAP-Rule" id="MF_01147"/>
    </source>
</evidence>
<feature type="transmembrane region" description="Helical" evidence="7">
    <location>
        <begin position="45"/>
        <end position="66"/>
    </location>
</feature>
<dbReference type="AlphaFoldDB" id="A0A9N7JL68"/>
<feature type="transmembrane region" description="Helical" evidence="7">
    <location>
        <begin position="110"/>
        <end position="128"/>
    </location>
</feature>
<name>A0A9N7JL68_CLOSE</name>
<keyword evidence="6 7" id="KW-0472">Membrane</keyword>
<dbReference type="RefSeq" id="WP_066673698.1">
    <property type="nucleotide sequence ID" value="NZ_CABMIZ010000002.1"/>
</dbReference>
<evidence type="ECO:0000256" key="4">
    <source>
        <dbReference type="ARBA" id="ARBA00022692"/>
    </source>
</evidence>
<gene>
    <name evidence="7 9" type="primary">lgt</name>
    <name evidence="8" type="ORF">CP523_07085</name>
    <name evidence="9" type="ORF">NH397_15425</name>
</gene>
<dbReference type="EMBL" id="CP023671">
    <property type="protein sequence ID" value="AYE34234.1"/>
    <property type="molecule type" value="Genomic_DNA"/>
</dbReference>
<evidence type="ECO:0000313" key="9">
    <source>
        <dbReference type="EMBL" id="USS00820.1"/>
    </source>
</evidence>
<comment type="pathway">
    <text evidence="7">Protein modification; lipoprotein biosynthesis (diacylglyceryl transfer).</text>
</comment>
<feature type="transmembrane region" description="Helical" evidence="7">
    <location>
        <begin position="196"/>
        <end position="214"/>
    </location>
</feature>
<dbReference type="InterPro" id="IPR001640">
    <property type="entry name" value="Lgt"/>
</dbReference>